<reference evidence="1 2" key="1">
    <citation type="submission" date="2019-09" db="EMBL/GenBank/DDBJ databases">
        <title>Distinct polysaccharide growth profiles of human intestinal Prevotella copri isolates.</title>
        <authorList>
            <person name="Fehlner-Peach H."/>
            <person name="Magnabosco C."/>
            <person name="Raghavan V."/>
            <person name="Scher J.U."/>
            <person name="Tett A."/>
            <person name="Cox L.M."/>
            <person name="Gottsegen C."/>
            <person name="Watters A."/>
            <person name="Wiltshire- Gordon J.D."/>
            <person name="Segata N."/>
            <person name="Bonneau R."/>
            <person name="Littman D.R."/>
        </authorList>
    </citation>
    <scope>NUCLEOTIDE SEQUENCE [LARGE SCALE GENOMIC DNA]</scope>
    <source>
        <strain evidence="2">iK21513</strain>
    </source>
</reference>
<name>A0A5P0V3U8_9BACT</name>
<organism evidence="1 2">
    <name type="scientific">Segatella copri</name>
    <dbReference type="NCBI Taxonomy" id="165179"/>
    <lineage>
        <taxon>Bacteria</taxon>
        <taxon>Pseudomonadati</taxon>
        <taxon>Bacteroidota</taxon>
        <taxon>Bacteroidia</taxon>
        <taxon>Bacteroidales</taxon>
        <taxon>Prevotellaceae</taxon>
        <taxon>Segatella</taxon>
    </lineage>
</organism>
<sequence>MEQITIDFKNAFDCSKKEKSKGCRSGYVRLVRFMDDKKHTRPQVYEGDLLEAIMDVKRGNVKNFDTLEDMMDYLEA</sequence>
<dbReference type="Proteomes" id="UP000406735">
    <property type="component" value="Unassembled WGS sequence"/>
</dbReference>
<evidence type="ECO:0000313" key="2">
    <source>
        <dbReference type="Proteomes" id="UP000406735"/>
    </source>
</evidence>
<protein>
    <submittedName>
        <fullName evidence="1">Uncharacterized protein</fullName>
    </submittedName>
</protein>
<dbReference type="RefSeq" id="WP_153079517.1">
    <property type="nucleotide sequence ID" value="NZ_DAWDQD010000007.1"/>
</dbReference>
<proteinExistence type="predicted"/>
<evidence type="ECO:0000313" key="1">
    <source>
        <dbReference type="EMBL" id="MQN09768.1"/>
    </source>
</evidence>
<accession>A0A5P0V3U8</accession>
<comment type="caution">
    <text evidence="1">The sequence shown here is derived from an EMBL/GenBank/DDBJ whole genome shotgun (WGS) entry which is preliminary data.</text>
</comment>
<dbReference type="EMBL" id="VZCY01000064">
    <property type="protein sequence ID" value="MQN09768.1"/>
    <property type="molecule type" value="Genomic_DNA"/>
</dbReference>
<gene>
    <name evidence="1" type="ORF">F7D97_07510</name>
</gene>
<dbReference type="AlphaFoldDB" id="A0A5P0V3U8"/>